<name>A0ABR9DMQ3_9MICO</name>
<comment type="caution">
    <text evidence="2">The sequence shown here is derived from an EMBL/GenBank/DDBJ whole genome shotgun (WGS) entry which is preliminary data.</text>
</comment>
<feature type="domain" description="DNA mimic protein DMP19 C-terminal" evidence="1">
    <location>
        <begin position="19"/>
        <end position="113"/>
    </location>
</feature>
<dbReference type="Proteomes" id="UP000642107">
    <property type="component" value="Unassembled WGS sequence"/>
</dbReference>
<accession>A0ABR9DMQ3</accession>
<evidence type="ECO:0000313" key="3">
    <source>
        <dbReference type="Proteomes" id="UP000642107"/>
    </source>
</evidence>
<dbReference type="EMBL" id="JACZDF010000001">
    <property type="protein sequence ID" value="MBD9698393.1"/>
    <property type="molecule type" value="Genomic_DNA"/>
</dbReference>
<evidence type="ECO:0000259" key="1">
    <source>
        <dbReference type="Pfam" id="PF14300"/>
    </source>
</evidence>
<keyword evidence="3" id="KW-1185">Reference proteome</keyword>
<dbReference type="RefSeq" id="WP_192277523.1">
    <property type="nucleotide sequence ID" value="NZ_JACZDF010000001.1"/>
</dbReference>
<organism evidence="2 3">
    <name type="scientific">Flavimobilis rhizosphaerae</name>
    <dbReference type="NCBI Taxonomy" id="2775421"/>
    <lineage>
        <taxon>Bacteria</taxon>
        <taxon>Bacillati</taxon>
        <taxon>Actinomycetota</taxon>
        <taxon>Actinomycetes</taxon>
        <taxon>Micrococcales</taxon>
        <taxon>Jonesiaceae</taxon>
        <taxon>Flavimobilis</taxon>
    </lineage>
</organism>
<evidence type="ECO:0000313" key="2">
    <source>
        <dbReference type="EMBL" id="MBD9698393.1"/>
    </source>
</evidence>
<dbReference type="Pfam" id="PF14300">
    <property type="entry name" value="DMP19"/>
    <property type="match status" value="1"/>
</dbReference>
<reference evidence="2 3" key="1">
    <citation type="submission" date="2020-09" db="EMBL/GenBank/DDBJ databases">
        <title>Flavimobilis rhizosphaerae sp. nov., isolated from rhizosphere soil of Spartina alterniflora.</title>
        <authorList>
            <person name="Hanqin C."/>
        </authorList>
    </citation>
    <scope>NUCLEOTIDE SEQUENCE [LARGE SCALE GENOMIC DNA]</scope>
    <source>
        <strain evidence="2 3">GY 10621</strain>
    </source>
</reference>
<sequence>MDIHQAAIDAYVDGDASASERFRAYGAALSFAGGADNAGLVGAVENYLASGSADDLAAAEAAFELLGLAPVAALVKHAHAEYVRMRPDGPSQELDDADEQLWDELDAQWFTLGVTERLDSLSGTMRDGLA</sequence>
<dbReference type="InterPro" id="IPR025402">
    <property type="entry name" value="DMP19_C"/>
</dbReference>
<proteinExistence type="predicted"/>
<gene>
    <name evidence="2" type="ORF">IGS67_02645</name>
</gene>
<protein>
    <recommendedName>
        <fullName evidence="1">DNA mimic protein DMP19 C-terminal domain-containing protein</fullName>
    </recommendedName>
</protein>